<proteinExistence type="predicted"/>
<dbReference type="AlphaFoldDB" id="A0A0C3AM06"/>
<gene>
    <name evidence="1" type="ORF">PILCRDRAFT_35169</name>
</gene>
<dbReference type="Proteomes" id="UP000054166">
    <property type="component" value="Unassembled WGS sequence"/>
</dbReference>
<evidence type="ECO:0000313" key="1">
    <source>
        <dbReference type="EMBL" id="KIM74933.1"/>
    </source>
</evidence>
<dbReference type="SUPFAM" id="SSF53098">
    <property type="entry name" value="Ribonuclease H-like"/>
    <property type="match status" value="1"/>
</dbReference>
<dbReference type="InterPro" id="IPR012337">
    <property type="entry name" value="RNaseH-like_sf"/>
</dbReference>
<dbReference type="EMBL" id="KN833053">
    <property type="protein sequence ID" value="KIM74933.1"/>
    <property type="molecule type" value="Genomic_DNA"/>
</dbReference>
<feature type="non-terminal residue" evidence="1">
    <location>
        <position position="109"/>
    </location>
</feature>
<evidence type="ECO:0000313" key="2">
    <source>
        <dbReference type="Proteomes" id="UP000054166"/>
    </source>
</evidence>
<sequence>VAVQLPLQQLLHNMIMRWDTMFYMVRRLCEMCPAVDNFLALPLNRDLAKHQLTAIEWSVLSDVQVVLEIPHQVQQVMSSDSNPVLAGTIPAFEKFMTAWERLAEKHQRL</sequence>
<feature type="non-terminal residue" evidence="1">
    <location>
        <position position="1"/>
    </location>
</feature>
<reference evidence="2" key="2">
    <citation type="submission" date="2015-01" db="EMBL/GenBank/DDBJ databases">
        <title>Evolutionary Origins and Diversification of the Mycorrhizal Mutualists.</title>
        <authorList>
            <consortium name="DOE Joint Genome Institute"/>
            <consortium name="Mycorrhizal Genomics Consortium"/>
            <person name="Kohler A."/>
            <person name="Kuo A."/>
            <person name="Nagy L.G."/>
            <person name="Floudas D."/>
            <person name="Copeland A."/>
            <person name="Barry K.W."/>
            <person name="Cichocki N."/>
            <person name="Veneault-Fourrey C."/>
            <person name="LaButti K."/>
            <person name="Lindquist E.A."/>
            <person name="Lipzen A."/>
            <person name="Lundell T."/>
            <person name="Morin E."/>
            <person name="Murat C."/>
            <person name="Riley R."/>
            <person name="Ohm R."/>
            <person name="Sun H."/>
            <person name="Tunlid A."/>
            <person name="Henrissat B."/>
            <person name="Grigoriev I.V."/>
            <person name="Hibbett D.S."/>
            <person name="Martin F."/>
        </authorList>
    </citation>
    <scope>NUCLEOTIDE SEQUENCE [LARGE SCALE GENOMIC DNA]</scope>
    <source>
        <strain evidence="2">F 1598</strain>
    </source>
</reference>
<organism evidence="1 2">
    <name type="scientific">Piloderma croceum (strain F 1598)</name>
    <dbReference type="NCBI Taxonomy" id="765440"/>
    <lineage>
        <taxon>Eukaryota</taxon>
        <taxon>Fungi</taxon>
        <taxon>Dikarya</taxon>
        <taxon>Basidiomycota</taxon>
        <taxon>Agaricomycotina</taxon>
        <taxon>Agaricomycetes</taxon>
        <taxon>Agaricomycetidae</taxon>
        <taxon>Atheliales</taxon>
        <taxon>Atheliaceae</taxon>
        <taxon>Piloderma</taxon>
    </lineage>
</organism>
<dbReference type="STRING" id="765440.A0A0C3AM06"/>
<dbReference type="OrthoDB" id="2790258at2759"/>
<name>A0A0C3AM06_PILCF</name>
<dbReference type="HOGENOM" id="CLU_143229_0_0_1"/>
<reference evidence="1 2" key="1">
    <citation type="submission" date="2014-04" db="EMBL/GenBank/DDBJ databases">
        <authorList>
            <consortium name="DOE Joint Genome Institute"/>
            <person name="Kuo A."/>
            <person name="Tarkka M."/>
            <person name="Buscot F."/>
            <person name="Kohler A."/>
            <person name="Nagy L.G."/>
            <person name="Floudas D."/>
            <person name="Copeland A."/>
            <person name="Barry K.W."/>
            <person name="Cichocki N."/>
            <person name="Veneault-Fourrey C."/>
            <person name="LaButti K."/>
            <person name="Lindquist E.A."/>
            <person name="Lipzen A."/>
            <person name="Lundell T."/>
            <person name="Morin E."/>
            <person name="Murat C."/>
            <person name="Sun H."/>
            <person name="Tunlid A."/>
            <person name="Henrissat B."/>
            <person name="Grigoriev I.V."/>
            <person name="Hibbett D.S."/>
            <person name="Martin F."/>
            <person name="Nordberg H.P."/>
            <person name="Cantor M.N."/>
            <person name="Hua S.X."/>
        </authorList>
    </citation>
    <scope>NUCLEOTIDE SEQUENCE [LARGE SCALE GENOMIC DNA]</scope>
    <source>
        <strain evidence="1 2">F 1598</strain>
    </source>
</reference>
<protein>
    <submittedName>
        <fullName evidence="1">Uncharacterized protein</fullName>
    </submittedName>
</protein>
<keyword evidence="2" id="KW-1185">Reference proteome</keyword>
<accession>A0A0C3AM06</accession>
<dbReference type="InParanoid" id="A0A0C3AM06"/>